<organism evidence="8 9">
    <name type="scientific">Acidithiobacillus caldus (strain ATCC 51756 / DSM 8584 / KU)</name>
    <dbReference type="NCBI Taxonomy" id="637389"/>
    <lineage>
        <taxon>Bacteria</taxon>
        <taxon>Pseudomonadati</taxon>
        <taxon>Pseudomonadota</taxon>
        <taxon>Acidithiobacillia</taxon>
        <taxon>Acidithiobacillales</taxon>
        <taxon>Acidithiobacillaceae</taxon>
        <taxon>Acidithiobacillus</taxon>
    </lineage>
</organism>
<evidence type="ECO:0000256" key="2">
    <source>
        <dbReference type="ARBA" id="ARBA00009477"/>
    </source>
</evidence>
<dbReference type="NCBIfam" id="TIGR01730">
    <property type="entry name" value="RND_mfp"/>
    <property type="match status" value="1"/>
</dbReference>
<proteinExistence type="inferred from homology"/>
<accession>A0A060A119</accession>
<dbReference type="Pfam" id="PF25954">
    <property type="entry name" value="Beta-barrel_RND_2"/>
    <property type="match status" value="1"/>
</dbReference>
<dbReference type="Gene3D" id="2.40.420.20">
    <property type="match status" value="1"/>
</dbReference>
<dbReference type="GO" id="GO:1990281">
    <property type="term" value="C:efflux pump complex"/>
    <property type="evidence" value="ECO:0007669"/>
    <property type="project" value="TreeGrafter"/>
</dbReference>
<dbReference type="InterPro" id="IPR058624">
    <property type="entry name" value="MdtA-like_HH"/>
</dbReference>
<evidence type="ECO:0000313" key="8">
    <source>
        <dbReference type="EMBL" id="AIA55827.1"/>
    </source>
</evidence>
<comment type="similarity">
    <text evidence="2">Belongs to the membrane fusion protein (MFP) (TC 8.A.1) family.</text>
</comment>
<protein>
    <submittedName>
        <fullName evidence="8">Putative Co/Zn/Cd efflux system membrane fusion protein</fullName>
    </submittedName>
</protein>
<sequence length="364" mass="39217">MKKAFLIVILVLVVLFGGIFGFKAFGNYMMHKALDHMPPPTFSVDAAKATVREWHPRLQAVASLTAIEGTAISTQLAGNVTGIYFHSGEFVKKGSLLVQIDNSNQLAQLASDRASLHLAEVNLRRTEKLMETNAASQSQLDTAKANFETARAAIRNDEATLGKLAIKAPFSGYLGIRKVNLGQYLTPGTEIVDLQSWDPLYVNFTLPQGDLPKLQVGTLVRVTSDAAPGETFVGKITALGAAVDGTTRQIAIQATLPNPKHVLRPGMFAEAEAVQKATHKVLTVPVSAVSYNTYGDYVYLIHSEKKDGKTVQVATQQVVKPGEQRDGQVEILHGLKPGDLVVTAGQVKLSNNSLVTIHHSDAKS</sequence>
<keyword evidence="3" id="KW-0813">Transport</keyword>
<feature type="domain" description="Multidrug resistance protein MdtA-like barrel-sandwich hybrid" evidence="5">
    <location>
        <begin position="72"/>
        <end position="189"/>
    </location>
</feature>
<evidence type="ECO:0000259" key="5">
    <source>
        <dbReference type="Pfam" id="PF25917"/>
    </source>
</evidence>
<reference evidence="8 9" key="1">
    <citation type="journal article" date="2009" name="J. Bacteriol.">
        <title>Draft genome sequence of the extremely acidophilic bacterium Acidithiobacillus caldus ATCC 51756 reveals metabolic versatility in the genus Acidithiobacillus.</title>
        <authorList>
            <person name="Valdes J."/>
            <person name="Quatrini R."/>
            <person name="Hallberg K."/>
            <person name="Dopson M."/>
            <person name="Valenzuela P.D."/>
            <person name="Holmes D.S."/>
        </authorList>
    </citation>
    <scope>NUCLEOTIDE SEQUENCE [LARGE SCALE GENOMIC DNA]</scope>
    <source>
        <strain evidence="9">ATCC 51756 / DSM 8584 / KU</strain>
    </source>
</reference>
<dbReference type="Pfam" id="PF25917">
    <property type="entry name" value="BSH_RND"/>
    <property type="match status" value="1"/>
</dbReference>
<dbReference type="EMBL" id="CP005986">
    <property type="protein sequence ID" value="AIA55827.1"/>
    <property type="molecule type" value="Genomic_DNA"/>
</dbReference>
<dbReference type="InterPro" id="IPR058625">
    <property type="entry name" value="MdtA-like_BSH"/>
</dbReference>
<dbReference type="Pfam" id="PF25967">
    <property type="entry name" value="RND-MFP_C"/>
    <property type="match status" value="1"/>
</dbReference>
<dbReference type="FunFam" id="2.40.30.170:FF:000010">
    <property type="entry name" value="Efflux RND transporter periplasmic adaptor subunit"/>
    <property type="match status" value="1"/>
</dbReference>
<dbReference type="Gene3D" id="2.40.50.100">
    <property type="match status" value="1"/>
</dbReference>
<dbReference type="PANTHER" id="PTHR30469:SF11">
    <property type="entry name" value="BLL4320 PROTEIN"/>
    <property type="match status" value="1"/>
</dbReference>
<dbReference type="KEGG" id="acz:Acaty_c1970"/>
<dbReference type="Gene3D" id="2.40.30.170">
    <property type="match status" value="1"/>
</dbReference>
<evidence type="ECO:0000259" key="6">
    <source>
        <dbReference type="Pfam" id="PF25954"/>
    </source>
</evidence>
<evidence type="ECO:0000256" key="1">
    <source>
        <dbReference type="ARBA" id="ARBA00004196"/>
    </source>
</evidence>
<dbReference type="Pfam" id="PF25876">
    <property type="entry name" value="HH_MFP_RND"/>
    <property type="match status" value="1"/>
</dbReference>
<dbReference type="eggNOG" id="COG0845">
    <property type="taxonomic scope" value="Bacteria"/>
</dbReference>
<dbReference type="HOGENOM" id="CLU_018816_1_2_6"/>
<dbReference type="InterPro" id="IPR006143">
    <property type="entry name" value="RND_pump_MFP"/>
</dbReference>
<evidence type="ECO:0000256" key="3">
    <source>
        <dbReference type="ARBA" id="ARBA00022448"/>
    </source>
</evidence>
<feature type="domain" description="Multidrug resistance protein MdtA-like C-terminal permuted SH3" evidence="7">
    <location>
        <begin position="281"/>
        <end position="345"/>
    </location>
</feature>
<evidence type="ECO:0000313" key="9">
    <source>
        <dbReference type="Proteomes" id="UP000005522"/>
    </source>
</evidence>
<dbReference type="PANTHER" id="PTHR30469">
    <property type="entry name" value="MULTIDRUG RESISTANCE PROTEIN MDTA"/>
    <property type="match status" value="1"/>
</dbReference>
<comment type="subcellular location">
    <subcellularLocation>
        <location evidence="1">Cell envelope</location>
    </subcellularLocation>
</comment>
<dbReference type="RefSeq" id="WP_004873131.1">
    <property type="nucleotide sequence ID" value="NZ_CP005986.1"/>
</dbReference>
<name>A0A060A119_ACICK</name>
<dbReference type="SUPFAM" id="SSF111369">
    <property type="entry name" value="HlyD-like secretion proteins"/>
    <property type="match status" value="1"/>
</dbReference>
<dbReference type="InterPro" id="IPR058792">
    <property type="entry name" value="Beta-barrel_RND_2"/>
</dbReference>
<gene>
    <name evidence="8" type="ORF">Acaty_c1970</name>
</gene>
<feature type="domain" description="Multidrug resistance protein MdtA-like alpha-helical hairpin" evidence="4">
    <location>
        <begin position="106"/>
        <end position="161"/>
    </location>
</feature>
<feature type="domain" description="CusB-like beta-barrel" evidence="6">
    <location>
        <begin position="201"/>
        <end position="274"/>
    </location>
</feature>
<dbReference type="Gene3D" id="1.10.287.470">
    <property type="entry name" value="Helix hairpin bin"/>
    <property type="match status" value="1"/>
</dbReference>
<dbReference type="InterPro" id="IPR058627">
    <property type="entry name" value="MdtA-like_C"/>
</dbReference>
<evidence type="ECO:0000259" key="4">
    <source>
        <dbReference type="Pfam" id="PF25876"/>
    </source>
</evidence>
<evidence type="ECO:0000259" key="7">
    <source>
        <dbReference type="Pfam" id="PF25967"/>
    </source>
</evidence>
<dbReference type="Proteomes" id="UP000005522">
    <property type="component" value="Chromosome"/>
</dbReference>
<dbReference type="AlphaFoldDB" id="A0A060A119"/>
<dbReference type="GO" id="GO:0015562">
    <property type="term" value="F:efflux transmembrane transporter activity"/>
    <property type="evidence" value="ECO:0007669"/>
    <property type="project" value="TreeGrafter"/>
</dbReference>